<comment type="caution">
    <text evidence="1">The sequence shown here is derived from an EMBL/GenBank/DDBJ whole genome shotgun (WGS) entry which is preliminary data.</text>
</comment>
<accession>A0AAD9N2K0</accession>
<reference evidence="1" key="1">
    <citation type="journal article" date="2023" name="Mol. Biol. Evol.">
        <title>Third-Generation Sequencing Reveals the Adaptive Role of the Epigenome in Three Deep-Sea Polychaetes.</title>
        <authorList>
            <person name="Perez M."/>
            <person name="Aroh O."/>
            <person name="Sun Y."/>
            <person name="Lan Y."/>
            <person name="Juniper S.K."/>
            <person name="Young C.R."/>
            <person name="Angers B."/>
            <person name="Qian P.Y."/>
        </authorList>
    </citation>
    <scope>NUCLEOTIDE SEQUENCE</scope>
    <source>
        <strain evidence="1">P08H-3</strain>
    </source>
</reference>
<protein>
    <submittedName>
        <fullName evidence="1">Uncharacterized protein</fullName>
    </submittedName>
</protein>
<gene>
    <name evidence="1" type="ORF">LSH36_346g01007</name>
</gene>
<evidence type="ECO:0000313" key="2">
    <source>
        <dbReference type="Proteomes" id="UP001208570"/>
    </source>
</evidence>
<dbReference type="AlphaFoldDB" id="A0AAD9N2K0"/>
<evidence type="ECO:0000313" key="1">
    <source>
        <dbReference type="EMBL" id="KAK2151914.1"/>
    </source>
</evidence>
<dbReference type="EMBL" id="JAODUP010000346">
    <property type="protein sequence ID" value="KAK2151914.1"/>
    <property type="molecule type" value="Genomic_DNA"/>
</dbReference>
<sequence>MMSAMGQFERAISPNSDIILDDFHTMDRKFRRACQHIRILNRKIEFLQVRYDRAFQAHKRSFRYTYRLQLATLEGMRNMYYEYACRRADELEVIQDRLIQHGLISDASDMSDDGDEESNF</sequence>
<dbReference type="Proteomes" id="UP001208570">
    <property type="component" value="Unassembled WGS sequence"/>
</dbReference>
<keyword evidence="2" id="KW-1185">Reference proteome</keyword>
<name>A0AAD9N2K0_9ANNE</name>
<organism evidence="1 2">
    <name type="scientific">Paralvinella palmiformis</name>
    <dbReference type="NCBI Taxonomy" id="53620"/>
    <lineage>
        <taxon>Eukaryota</taxon>
        <taxon>Metazoa</taxon>
        <taxon>Spiralia</taxon>
        <taxon>Lophotrochozoa</taxon>
        <taxon>Annelida</taxon>
        <taxon>Polychaeta</taxon>
        <taxon>Sedentaria</taxon>
        <taxon>Canalipalpata</taxon>
        <taxon>Terebellida</taxon>
        <taxon>Terebelliformia</taxon>
        <taxon>Alvinellidae</taxon>
        <taxon>Paralvinella</taxon>
    </lineage>
</organism>
<proteinExistence type="predicted"/>